<sequence length="329" mass="36170">MSYPIKVRMISKTEVESLVSPKDVLEAVDSTFQALGNGRIFHPVKEPIWMGKENANMLIAMPAHLKEKNIVGMKWVNMYTYQQEGIPSSYGNLLILSHEENGQPYAIIEATAITTMRTAGGHGVVAAQYLAKKSSEILAVVGCGAEGIAGIKSFLYAFPGLKELRVCDRNPAALENVKEQFGSQIKITAWENAEDAVRPADIVLLVTTARKPVVMFGWLKKGCFVSGLYSFNDLDPECSRRADKWFLGSKDTDYHQIIKAPYLAPYNLSMENVTGDLGEVAAGKCAGRENDDEIIVYTHMGMGALDIAVGDIIYRRAEEQNIGKVIDLS</sequence>
<evidence type="ECO:0000313" key="2">
    <source>
        <dbReference type="Proteomes" id="UP000245845"/>
    </source>
</evidence>
<comment type="caution">
    <text evidence="1">The sequence shown here is derived from an EMBL/GenBank/DDBJ whole genome shotgun (WGS) entry which is preliminary data.</text>
</comment>
<dbReference type="EMBL" id="QGDL01000007">
    <property type="protein sequence ID" value="PWJ28993.1"/>
    <property type="molecule type" value="Genomic_DNA"/>
</dbReference>
<dbReference type="GO" id="GO:0005737">
    <property type="term" value="C:cytoplasm"/>
    <property type="evidence" value="ECO:0007669"/>
    <property type="project" value="TreeGrafter"/>
</dbReference>
<accession>A0A2Y9BF86</accession>
<proteinExistence type="predicted"/>
<dbReference type="AlphaFoldDB" id="A0A2Y9BF86"/>
<dbReference type="PANTHER" id="PTHR13812">
    <property type="entry name" value="KETIMINE REDUCTASE MU-CRYSTALLIN"/>
    <property type="match status" value="1"/>
</dbReference>
<dbReference type="Proteomes" id="UP000245845">
    <property type="component" value="Unassembled WGS sequence"/>
</dbReference>
<dbReference type="OrthoDB" id="9792005at2"/>
<dbReference type="Gene3D" id="3.40.50.720">
    <property type="entry name" value="NAD(P)-binding Rossmann-like Domain"/>
    <property type="match status" value="1"/>
</dbReference>
<dbReference type="InterPro" id="IPR036291">
    <property type="entry name" value="NAD(P)-bd_dom_sf"/>
</dbReference>
<keyword evidence="2" id="KW-1185">Reference proteome</keyword>
<dbReference type="PIRSF" id="PIRSF001439">
    <property type="entry name" value="CryM"/>
    <property type="match status" value="1"/>
</dbReference>
<name>A0A2Y9BF86_9FIRM</name>
<dbReference type="InterPro" id="IPR023401">
    <property type="entry name" value="ODC_N"/>
</dbReference>
<protein>
    <submittedName>
        <fullName evidence="1">Ornithine cyclodeaminase/alanine dehydrogenase</fullName>
    </submittedName>
</protein>
<dbReference type="Gene3D" id="3.30.1780.10">
    <property type="entry name" value="ornithine cyclodeaminase, domain 1"/>
    <property type="match status" value="1"/>
</dbReference>
<reference evidence="1 2" key="1">
    <citation type="submission" date="2018-05" db="EMBL/GenBank/DDBJ databases">
        <title>The Hungate 1000. A catalogue of reference genomes from the rumen microbiome.</title>
        <authorList>
            <person name="Kelly W."/>
        </authorList>
    </citation>
    <scope>NUCLEOTIDE SEQUENCE [LARGE SCALE GENOMIC DNA]</scope>
    <source>
        <strain evidence="1 2">NLAE-zl-C242</strain>
    </source>
</reference>
<dbReference type="Pfam" id="PF02423">
    <property type="entry name" value="OCD_Mu_crystall"/>
    <property type="match status" value="1"/>
</dbReference>
<evidence type="ECO:0000313" key="1">
    <source>
        <dbReference type="EMBL" id="PWJ28993.1"/>
    </source>
</evidence>
<dbReference type="PANTHER" id="PTHR13812:SF19">
    <property type="entry name" value="KETIMINE REDUCTASE MU-CRYSTALLIN"/>
    <property type="match status" value="1"/>
</dbReference>
<dbReference type="RefSeq" id="WP_109731533.1">
    <property type="nucleotide sequence ID" value="NZ_BAAACK010000011.1"/>
</dbReference>
<organism evidence="1 2">
    <name type="scientific">Faecalicatena orotica</name>
    <dbReference type="NCBI Taxonomy" id="1544"/>
    <lineage>
        <taxon>Bacteria</taxon>
        <taxon>Bacillati</taxon>
        <taxon>Bacillota</taxon>
        <taxon>Clostridia</taxon>
        <taxon>Lachnospirales</taxon>
        <taxon>Lachnospiraceae</taxon>
        <taxon>Faecalicatena</taxon>
    </lineage>
</organism>
<gene>
    <name evidence="1" type="ORF">A8806_107141</name>
</gene>
<dbReference type="InterPro" id="IPR003462">
    <property type="entry name" value="ODC_Mu_crystall"/>
</dbReference>
<dbReference type="SUPFAM" id="SSF51735">
    <property type="entry name" value="NAD(P)-binding Rossmann-fold domains"/>
    <property type="match status" value="1"/>
</dbReference>